<evidence type="ECO:0000256" key="8">
    <source>
        <dbReference type="ARBA" id="ARBA00022989"/>
    </source>
</evidence>
<keyword evidence="4" id="KW-1003">Cell membrane</keyword>
<dbReference type="Pfam" id="PF00905">
    <property type="entry name" value="Transpeptidase"/>
    <property type="match status" value="1"/>
</dbReference>
<dbReference type="Proteomes" id="UP000015500">
    <property type="component" value="Chromosome"/>
</dbReference>
<dbReference type="GO" id="GO:0009252">
    <property type="term" value="P:peptidoglycan biosynthetic process"/>
    <property type="evidence" value="ECO:0007669"/>
    <property type="project" value="UniProtKB-UniPathway"/>
</dbReference>
<name>S5Z1B9_GEOG3</name>
<dbReference type="Gene3D" id="1.10.10.1230">
    <property type="entry name" value="Penicillin-binding protein, N-terminal non-catalytic domain, head sub-domain"/>
    <property type="match status" value="1"/>
</dbReference>
<evidence type="ECO:0000313" key="13">
    <source>
        <dbReference type="EMBL" id="AGT32799.1"/>
    </source>
</evidence>
<dbReference type="InterPro" id="IPR005311">
    <property type="entry name" value="PBP_dimer"/>
</dbReference>
<keyword evidence="8" id="KW-1133">Transmembrane helix</keyword>
<dbReference type="SUPFAM" id="SSF56519">
    <property type="entry name" value="Penicillin binding protein dimerisation domain"/>
    <property type="match status" value="1"/>
</dbReference>
<evidence type="ECO:0000259" key="11">
    <source>
        <dbReference type="Pfam" id="PF00905"/>
    </source>
</evidence>
<keyword evidence="14" id="KW-1185">Reference proteome</keyword>
<dbReference type="STRING" id="1921421.M493_12765"/>
<proteinExistence type="inferred from homology"/>
<feature type="domain" description="Penicillin-binding protein dimerisation" evidence="12">
    <location>
        <begin position="56"/>
        <end position="302"/>
    </location>
</feature>
<dbReference type="GO" id="GO:0008360">
    <property type="term" value="P:regulation of cell shape"/>
    <property type="evidence" value="ECO:0007669"/>
    <property type="project" value="UniProtKB-KW"/>
</dbReference>
<keyword evidence="10" id="KW-0961">Cell wall biogenesis/degradation</keyword>
<dbReference type="InterPro" id="IPR001460">
    <property type="entry name" value="PCN-bd_Tpept"/>
</dbReference>
<protein>
    <submittedName>
        <fullName evidence="13">Uncharacterized protein</fullName>
    </submittedName>
</protein>
<evidence type="ECO:0000256" key="1">
    <source>
        <dbReference type="ARBA" id="ARBA00004167"/>
    </source>
</evidence>
<dbReference type="OrthoDB" id="9770103at2"/>
<dbReference type="EMBL" id="CP006254">
    <property type="protein sequence ID" value="AGT32799.1"/>
    <property type="molecule type" value="Genomic_DNA"/>
</dbReference>
<dbReference type="PANTHER" id="PTHR30627:SF2">
    <property type="entry name" value="PEPTIDOGLYCAN D,D-TRANSPEPTIDASE MRDA"/>
    <property type="match status" value="1"/>
</dbReference>
<dbReference type="RefSeq" id="WP_020960591.1">
    <property type="nucleotide sequence ID" value="NC_022080.4"/>
</dbReference>
<feature type="domain" description="Penicillin-binding protein transpeptidase" evidence="11">
    <location>
        <begin position="350"/>
        <end position="674"/>
    </location>
</feature>
<dbReference type="Pfam" id="PF03717">
    <property type="entry name" value="PBP_dimer"/>
    <property type="match status" value="1"/>
</dbReference>
<dbReference type="InterPro" id="IPR050515">
    <property type="entry name" value="Beta-lactam/transpept"/>
</dbReference>
<keyword evidence="7" id="KW-0573">Peptidoglycan synthesis</keyword>
<dbReference type="PANTHER" id="PTHR30627">
    <property type="entry name" value="PEPTIDOGLYCAN D,D-TRANSPEPTIDASE"/>
    <property type="match status" value="1"/>
</dbReference>
<comment type="subcellular location">
    <subcellularLocation>
        <location evidence="2">Cell membrane</location>
    </subcellularLocation>
    <subcellularLocation>
        <location evidence="1">Membrane</location>
        <topology evidence="1">Single-pass membrane protein</topology>
    </subcellularLocation>
</comment>
<dbReference type="InterPro" id="IPR036138">
    <property type="entry name" value="PBP_dimer_sf"/>
</dbReference>
<dbReference type="KEGG" id="gjf:M493_12765"/>
<dbReference type="GO" id="GO:0071555">
    <property type="term" value="P:cell wall organization"/>
    <property type="evidence" value="ECO:0007669"/>
    <property type="project" value="UniProtKB-KW"/>
</dbReference>
<gene>
    <name evidence="13" type="ORF">M493_12765</name>
</gene>
<dbReference type="GO" id="GO:0071972">
    <property type="term" value="F:peptidoglycan L,D-transpeptidase activity"/>
    <property type="evidence" value="ECO:0007669"/>
    <property type="project" value="TreeGrafter"/>
</dbReference>
<keyword evidence="5" id="KW-0812">Transmembrane</keyword>
<dbReference type="Gene3D" id="3.90.1310.10">
    <property type="entry name" value="Penicillin-binding protein 2a (Domain 2)"/>
    <property type="match status" value="1"/>
</dbReference>
<evidence type="ECO:0000259" key="12">
    <source>
        <dbReference type="Pfam" id="PF03717"/>
    </source>
</evidence>
<evidence type="ECO:0000256" key="6">
    <source>
        <dbReference type="ARBA" id="ARBA00022960"/>
    </source>
</evidence>
<dbReference type="AlphaFoldDB" id="S5Z1B9"/>
<accession>S5Z1B9</accession>
<dbReference type="GO" id="GO:0008658">
    <property type="term" value="F:penicillin binding"/>
    <property type="evidence" value="ECO:0007669"/>
    <property type="project" value="InterPro"/>
</dbReference>
<keyword evidence="6" id="KW-0133">Cell shape</keyword>
<evidence type="ECO:0000256" key="2">
    <source>
        <dbReference type="ARBA" id="ARBA00004236"/>
    </source>
</evidence>
<evidence type="ECO:0000313" key="14">
    <source>
        <dbReference type="Proteomes" id="UP000015500"/>
    </source>
</evidence>
<evidence type="ECO:0000256" key="5">
    <source>
        <dbReference type="ARBA" id="ARBA00022692"/>
    </source>
</evidence>
<reference evidence="13 14" key="1">
    <citation type="journal article" date="2014" name="Genome Announc.">
        <title>Complete Genome Sequence of the Thermophilic Polychlorinated Biphenyl Degrader Geobacillus sp. Strain JF8 (NBRC 109937).</title>
        <authorList>
            <person name="Shintani M."/>
            <person name="Ohtsubo Y."/>
            <person name="Fukuda K."/>
            <person name="Hosoyama A."/>
            <person name="Ohji S."/>
            <person name="Yamazoe A."/>
            <person name="Fujita N."/>
            <person name="Nagata Y."/>
            <person name="Tsuda M."/>
            <person name="Hatta T."/>
            <person name="Kimbara K."/>
        </authorList>
    </citation>
    <scope>NUCLEOTIDE SEQUENCE [LARGE SCALE GENOMIC DNA]</scope>
    <source>
        <strain evidence="13 14">JF8</strain>
    </source>
</reference>
<comment type="similarity">
    <text evidence="3">Belongs to the transpeptidase family.</text>
</comment>
<dbReference type="GO" id="GO:0005886">
    <property type="term" value="C:plasma membrane"/>
    <property type="evidence" value="ECO:0007669"/>
    <property type="project" value="UniProtKB-SubCell"/>
</dbReference>
<evidence type="ECO:0000256" key="4">
    <source>
        <dbReference type="ARBA" id="ARBA00022475"/>
    </source>
</evidence>
<evidence type="ECO:0000256" key="3">
    <source>
        <dbReference type="ARBA" id="ARBA00007171"/>
    </source>
</evidence>
<evidence type="ECO:0000256" key="10">
    <source>
        <dbReference type="ARBA" id="ARBA00023316"/>
    </source>
</evidence>
<evidence type="ECO:0000256" key="9">
    <source>
        <dbReference type="ARBA" id="ARBA00023136"/>
    </source>
</evidence>
<keyword evidence="9" id="KW-0472">Membrane</keyword>
<sequence length="703" mass="79477">MKRKKRAQVPIRLNILFFFVFLLFSALILRLGVVQIVYGEDYRREVERTQDEIVSTPVPRGKIYDRSGRVIVDNTPQKAITYTRSKTTQPEEILEVARKLARYIDIPDAEEKVTERDMKDYWILTRPDEAKKKVSEREKKRLADQGLTQKEIDKKVYEWTLDRITEEDLAQISKREIEVIAIKHEMESGYALTPQTVKSKGVTDREYAVVSEHLSELPGVNTTVDWDRKYVYDNTFRSVLGSVTDEDEGVPRERLDYFLARDYSRNDRVGKSYLEMQYEEVLHGKKAKIKNVVDKSGHVVAVEEVYPGERGKDLVLTIDAELQQKVEQIIQQEILATKRKGRSPLLDRAFVVMMNPKTGEVLAMAGKLLRDGEFVDFAIGNITSAYAMGSAVKGATILTGFQTGVLHPNTYIKDEPLYIKGTPVKKSWKTMGTINELTALKQSSNVYMFKTAIAIGGGTYRPREPLNINPAAFATMRHYFSQFGLGVKTGIDLPNELGGFQGQSTRGGFLLDLAIGQYDMYTPMQLAQYVSTIANGGYRMKPQLVKEIREPSIDGKEPGRVVKRFEPVVLNRVDMKTEYIERVQEGFRRVMQEPGGTAYAYFAGAPYKPAGKTGTAEAFYDGPIKSRRNDPTYNLTLVGYAPYNDPQVSFAVVVPWATQGDSDGINNRIGRRILDAYFELKAKRMAEEPVQPSADGTEATEQS</sequence>
<dbReference type="UniPathway" id="UPA00219"/>
<dbReference type="HOGENOM" id="CLU_009289_7_0_9"/>
<organism evidence="13 14">
    <name type="scientific">Geobacillus genomosp. 3</name>
    <dbReference type="NCBI Taxonomy" id="1921421"/>
    <lineage>
        <taxon>Bacteria</taxon>
        <taxon>Bacillati</taxon>
        <taxon>Bacillota</taxon>
        <taxon>Bacilli</taxon>
        <taxon>Bacillales</taxon>
        <taxon>Anoxybacillaceae</taxon>
        <taxon>Geobacillus</taxon>
    </lineage>
</organism>
<dbReference type="InterPro" id="IPR012338">
    <property type="entry name" value="Beta-lactam/transpept-like"/>
</dbReference>
<dbReference type="SUPFAM" id="SSF56601">
    <property type="entry name" value="beta-lactamase/transpeptidase-like"/>
    <property type="match status" value="1"/>
</dbReference>
<dbReference type="PATRIC" id="fig|1345697.3.peg.2485"/>
<dbReference type="Gene3D" id="3.40.710.10">
    <property type="entry name" value="DD-peptidase/beta-lactamase superfamily"/>
    <property type="match status" value="1"/>
</dbReference>
<evidence type="ECO:0000256" key="7">
    <source>
        <dbReference type="ARBA" id="ARBA00022984"/>
    </source>
</evidence>